<comment type="catalytic activity">
    <reaction evidence="1">
        <text>S-ubiquitinyl-[E2 ubiquitin-conjugating enzyme]-L-cysteine + [acceptor protein]-L-lysine = [E2 ubiquitin-conjugating enzyme]-L-cysteine + N(6)-ubiquitinyl-[acceptor protein]-L-lysine.</text>
        <dbReference type="EC" id="2.3.2.27"/>
    </reaction>
</comment>
<gene>
    <name evidence="8" type="ORF">Scaly_1220100</name>
</gene>
<dbReference type="EMBL" id="JACGWM010000007">
    <property type="protein sequence ID" value="KAL0362649.1"/>
    <property type="molecule type" value="Genomic_DNA"/>
</dbReference>
<keyword evidence="5" id="KW-0863">Zinc-finger</keyword>
<evidence type="ECO:0000256" key="1">
    <source>
        <dbReference type="ARBA" id="ARBA00000900"/>
    </source>
</evidence>
<keyword evidence="4" id="KW-0479">Metal-binding</keyword>
<evidence type="ECO:0000313" key="8">
    <source>
        <dbReference type="EMBL" id="KAL0362649.1"/>
    </source>
</evidence>
<keyword evidence="7" id="KW-0862">Zinc</keyword>
<evidence type="ECO:0000256" key="6">
    <source>
        <dbReference type="ARBA" id="ARBA00022786"/>
    </source>
</evidence>
<reference evidence="8" key="1">
    <citation type="submission" date="2020-06" db="EMBL/GenBank/DDBJ databases">
        <authorList>
            <person name="Li T."/>
            <person name="Hu X."/>
            <person name="Zhang T."/>
            <person name="Song X."/>
            <person name="Zhang H."/>
            <person name="Dai N."/>
            <person name="Sheng W."/>
            <person name="Hou X."/>
            <person name="Wei L."/>
        </authorList>
    </citation>
    <scope>NUCLEOTIDE SEQUENCE</scope>
    <source>
        <strain evidence="8">KEN8</strain>
        <tissue evidence="8">Leaf</tissue>
    </source>
</reference>
<name>A0AAW2Q424_9LAMI</name>
<evidence type="ECO:0000256" key="4">
    <source>
        <dbReference type="ARBA" id="ARBA00022723"/>
    </source>
</evidence>
<evidence type="ECO:0000256" key="7">
    <source>
        <dbReference type="ARBA" id="ARBA00022833"/>
    </source>
</evidence>
<dbReference type="AlphaFoldDB" id="A0AAW2Q424"/>
<evidence type="ECO:0000256" key="3">
    <source>
        <dbReference type="ARBA" id="ARBA00022679"/>
    </source>
</evidence>
<dbReference type="EC" id="2.3.2.27" evidence="2"/>
<dbReference type="GO" id="GO:0008270">
    <property type="term" value="F:zinc ion binding"/>
    <property type="evidence" value="ECO:0007669"/>
    <property type="project" value="UniProtKB-KW"/>
</dbReference>
<dbReference type="InterPro" id="IPR045191">
    <property type="entry name" value="MBR1/2-like"/>
</dbReference>
<evidence type="ECO:0000256" key="5">
    <source>
        <dbReference type="ARBA" id="ARBA00022771"/>
    </source>
</evidence>
<dbReference type="PANTHER" id="PTHR22937">
    <property type="entry name" value="E3 UBIQUITIN-PROTEIN LIGASE RNF165"/>
    <property type="match status" value="1"/>
</dbReference>
<protein>
    <recommendedName>
        <fullName evidence="2">RING-type E3 ubiquitin transferase</fullName>
        <ecNumber evidence="2">2.3.2.27</ecNumber>
    </recommendedName>
</protein>
<keyword evidence="3" id="KW-0808">Transferase</keyword>
<comment type="caution">
    <text evidence="8">The sequence shown here is derived from an EMBL/GenBank/DDBJ whole genome shotgun (WGS) entry which is preliminary data.</text>
</comment>
<reference evidence="8" key="2">
    <citation type="journal article" date="2024" name="Plant">
        <title>Genomic evolution and insights into agronomic trait innovations of Sesamum species.</title>
        <authorList>
            <person name="Miao H."/>
            <person name="Wang L."/>
            <person name="Qu L."/>
            <person name="Liu H."/>
            <person name="Sun Y."/>
            <person name="Le M."/>
            <person name="Wang Q."/>
            <person name="Wei S."/>
            <person name="Zheng Y."/>
            <person name="Lin W."/>
            <person name="Duan Y."/>
            <person name="Cao H."/>
            <person name="Xiong S."/>
            <person name="Wang X."/>
            <person name="Wei L."/>
            <person name="Li C."/>
            <person name="Ma Q."/>
            <person name="Ju M."/>
            <person name="Zhao R."/>
            <person name="Li G."/>
            <person name="Mu C."/>
            <person name="Tian Q."/>
            <person name="Mei H."/>
            <person name="Zhang T."/>
            <person name="Gao T."/>
            <person name="Zhang H."/>
        </authorList>
    </citation>
    <scope>NUCLEOTIDE SEQUENCE</scope>
    <source>
        <strain evidence="8">KEN8</strain>
    </source>
</reference>
<dbReference type="GO" id="GO:0005634">
    <property type="term" value="C:nucleus"/>
    <property type="evidence" value="ECO:0007669"/>
    <property type="project" value="TreeGrafter"/>
</dbReference>
<accession>A0AAW2Q424</accession>
<evidence type="ECO:0000256" key="2">
    <source>
        <dbReference type="ARBA" id="ARBA00012483"/>
    </source>
</evidence>
<keyword evidence="6" id="KW-0833">Ubl conjugation pathway</keyword>
<organism evidence="8">
    <name type="scientific">Sesamum calycinum</name>
    <dbReference type="NCBI Taxonomy" id="2727403"/>
    <lineage>
        <taxon>Eukaryota</taxon>
        <taxon>Viridiplantae</taxon>
        <taxon>Streptophyta</taxon>
        <taxon>Embryophyta</taxon>
        <taxon>Tracheophyta</taxon>
        <taxon>Spermatophyta</taxon>
        <taxon>Magnoliopsida</taxon>
        <taxon>eudicotyledons</taxon>
        <taxon>Gunneridae</taxon>
        <taxon>Pentapetalae</taxon>
        <taxon>asterids</taxon>
        <taxon>lamiids</taxon>
        <taxon>Lamiales</taxon>
        <taxon>Pedaliaceae</taxon>
        <taxon>Sesamum</taxon>
    </lineage>
</organism>
<dbReference type="PANTHER" id="PTHR22937:SF222">
    <property type="entry name" value="RING-TYPE E3 UBIQUITIN TRANSFERASE"/>
    <property type="match status" value="1"/>
</dbReference>
<proteinExistence type="predicted"/>
<dbReference type="GO" id="GO:0061630">
    <property type="term" value="F:ubiquitin protein ligase activity"/>
    <property type="evidence" value="ECO:0007669"/>
    <property type="project" value="UniProtKB-EC"/>
</dbReference>
<sequence>MCVLFISCFVAGRKEEDKLELNVNEEIFGSLFIGLAIVVEAVWHVMPLAPEPEHFAVFGEHVEIGILFVMGHRNIQFTGHMIDMETDQQGHSLLHPDPCIFYGNVANFPQPNVHSVVPAPGNQCNFNFHPMPDRHDGALFYGMPPYNAIQPQHQAANLDLAVAAPSVHFNPYLAPPSGIRDFPVQVNHGGHDRLTLSTTQAIIGIPTDSYCRNIPYIDGVRGSFKRKNAEGTRSSFQFQNASAGTSSSVGPITARPAELDSTQNAASFLPPEYGQNDPAVIVESGSLRSTRDRTGMIGSESVLAHNASHLIQGNFVAPPVPLPGNPWLDMHFSANNGDIGTFAWVPAPNLPHVHAGFLHTSIAQGHPGPHHPTPPVQGMRGYNVNYPSELATSSHRIPMIISSNTGIRPFQDVGDAGPTFQAPIPPSNVRLYRPHRREIILNTNARHRNFSHLRILPEDEVAILEIPHYHEAGDSIDQHRDMRLDIDHMSYEELLALGEQIGSVGTGLSEEFIQNNLKTRTFTSSPASVNLEDPTCHDQQKINFCVVCQRMHKEVAPCEEYLSRMQIHSLEQQGEGFTRSVMDECSNWILWLMCSVVALAVTAPYL</sequence>